<gene>
    <name evidence="2" type="ORF">BOX15_Mlig029556g3</name>
</gene>
<evidence type="ECO:0000313" key="2">
    <source>
        <dbReference type="EMBL" id="PAA50430.1"/>
    </source>
</evidence>
<sequence>QNSTVLQLPHRYIFAKSRMYTKLLSYLLAVLAMASAASAAYTVQQQDEVINDLIQEVMPFISVDMECIRQAGISSLSCIINSIYGCALSNGFDPVRMANCFATNCGGNAIKLISCIKI</sequence>
<dbReference type="Proteomes" id="UP000215902">
    <property type="component" value="Unassembled WGS sequence"/>
</dbReference>
<reference evidence="2 3" key="1">
    <citation type="submission" date="2017-06" db="EMBL/GenBank/DDBJ databases">
        <title>A platform for efficient transgenesis in Macrostomum lignano, a flatworm model organism for stem cell research.</title>
        <authorList>
            <person name="Berezikov E."/>
        </authorList>
    </citation>
    <scope>NUCLEOTIDE SEQUENCE [LARGE SCALE GENOMIC DNA]</scope>
    <source>
        <strain evidence="2">DV1</strain>
        <tissue evidence="2">Whole organism</tissue>
    </source>
</reference>
<keyword evidence="1" id="KW-0732">Signal</keyword>
<evidence type="ECO:0000313" key="3">
    <source>
        <dbReference type="Proteomes" id="UP000215902"/>
    </source>
</evidence>
<organism evidence="2 3">
    <name type="scientific">Macrostomum lignano</name>
    <dbReference type="NCBI Taxonomy" id="282301"/>
    <lineage>
        <taxon>Eukaryota</taxon>
        <taxon>Metazoa</taxon>
        <taxon>Spiralia</taxon>
        <taxon>Lophotrochozoa</taxon>
        <taxon>Platyhelminthes</taxon>
        <taxon>Rhabditophora</taxon>
        <taxon>Macrostomorpha</taxon>
        <taxon>Macrostomida</taxon>
        <taxon>Macrostomidae</taxon>
        <taxon>Macrostomum</taxon>
    </lineage>
</organism>
<evidence type="ECO:0000256" key="1">
    <source>
        <dbReference type="SAM" id="SignalP"/>
    </source>
</evidence>
<dbReference type="AlphaFoldDB" id="A0A267DM94"/>
<dbReference type="EMBL" id="NIVC01003638">
    <property type="protein sequence ID" value="PAA50430.1"/>
    <property type="molecule type" value="Genomic_DNA"/>
</dbReference>
<comment type="caution">
    <text evidence="2">The sequence shown here is derived from an EMBL/GenBank/DDBJ whole genome shotgun (WGS) entry which is preliminary data.</text>
</comment>
<name>A0A267DM94_9PLAT</name>
<protein>
    <recommendedName>
        <fullName evidence="4">Saposin B-type domain-containing protein</fullName>
    </recommendedName>
</protein>
<keyword evidence="3" id="KW-1185">Reference proteome</keyword>
<feature type="signal peptide" evidence="1">
    <location>
        <begin position="1"/>
        <end position="39"/>
    </location>
</feature>
<accession>A0A267DM94</accession>
<feature type="chain" id="PRO_5012944266" description="Saposin B-type domain-containing protein" evidence="1">
    <location>
        <begin position="40"/>
        <end position="118"/>
    </location>
</feature>
<feature type="non-terminal residue" evidence="2">
    <location>
        <position position="1"/>
    </location>
</feature>
<evidence type="ECO:0008006" key="4">
    <source>
        <dbReference type="Google" id="ProtNLM"/>
    </source>
</evidence>
<proteinExistence type="predicted"/>